<organism evidence="1 2">
    <name type="scientific">Meloidogyne hapla</name>
    <name type="common">Root-knot nematode worm</name>
    <dbReference type="NCBI Taxonomy" id="6305"/>
    <lineage>
        <taxon>Eukaryota</taxon>
        <taxon>Metazoa</taxon>
        <taxon>Ecdysozoa</taxon>
        <taxon>Nematoda</taxon>
        <taxon>Chromadorea</taxon>
        <taxon>Rhabditida</taxon>
        <taxon>Tylenchina</taxon>
        <taxon>Tylenchomorpha</taxon>
        <taxon>Tylenchoidea</taxon>
        <taxon>Meloidogynidae</taxon>
        <taxon>Meloidogyninae</taxon>
        <taxon>Meloidogyne</taxon>
    </lineage>
</organism>
<dbReference type="AlphaFoldDB" id="A0A1I8B062"/>
<proteinExistence type="predicted"/>
<reference evidence="2" key="1">
    <citation type="submission" date="2016-11" db="UniProtKB">
        <authorList>
            <consortium name="WormBaseParasite"/>
        </authorList>
    </citation>
    <scope>IDENTIFICATION</scope>
</reference>
<sequence>MALRSGNELLAAIHHKDTRDEKSTSTILLNSLRFKQTQERDELEKLFLKDRINCKNDELGQDVSNVSRNDVCLGSSPPFGQKVDTIKVSRV</sequence>
<dbReference type="WBParaSite" id="MhA1_Contig113.frz3.gene16">
    <property type="protein sequence ID" value="MhA1_Contig113.frz3.gene16"/>
    <property type="gene ID" value="MhA1_Contig113.frz3.gene16"/>
</dbReference>
<dbReference type="Proteomes" id="UP000095281">
    <property type="component" value="Unplaced"/>
</dbReference>
<accession>A0A1I8B062</accession>
<protein>
    <submittedName>
        <fullName evidence="2">Uncharacterized protein</fullName>
    </submittedName>
</protein>
<evidence type="ECO:0000313" key="2">
    <source>
        <dbReference type="WBParaSite" id="MhA1_Contig113.frz3.gene16"/>
    </source>
</evidence>
<keyword evidence="1" id="KW-1185">Reference proteome</keyword>
<evidence type="ECO:0000313" key="1">
    <source>
        <dbReference type="Proteomes" id="UP000095281"/>
    </source>
</evidence>
<name>A0A1I8B062_MELHA</name>